<dbReference type="Pfam" id="PF01050">
    <property type="entry name" value="MannoseP_isomer"/>
    <property type="match status" value="1"/>
</dbReference>
<evidence type="ECO:0000259" key="1">
    <source>
        <dbReference type="Pfam" id="PF01050"/>
    </source>
</evidence>
<dbReference type="GO" id="GO:0016853">
    <property type="term" value="F:isomerase activity"/>
    <property type="evidence" value="ECO:0007669"/>
    <property type="project" value="UniProtKB-KW"/>
</dbReference>
<dbReference type="InterPro" id="IPR014710">
    <property type="entry name" value="RmlC-like_jellyroll"/>
</dbReference>
<accession>A0A7T9DJ50</accession>
<dbReference type="PANTHER" id="PTHR46390">
    <property type="entry name" value="MANNOSE-1-PHOSPHATE GUANYLYLTRANSFERASE"/>
    <property type="match status" value="1"/>
</dbReference>
<feature type="domain" description="Mannose-6-phosphate isomerase type II C-terminal" evidence="1">
    <location>
        <begin position="18"/>
        <end position="117"/>
    </location>
</feature>
<dbReference type="SUPFAM" id="SSF51182">
    <property type="entry name" value="RmlC-like cupins"/>
    <property type="match status" value="1"/>
</dbReference>
<dbReference type="InterPro" id="IPR051161">
    <property type="entry name" value="Mannose-6P_isomerase_type2"/>
</dbReference>
<dbReference type="InterPro" id="IPR011051">
    <property type="entry name" value="RmlC_Cupin_sf"/>
</dbReference>
<dbReference type="CDD" id="cd02213">
    <property type="entry name" value="cupin_PMI_typeII_C"/>
    <property type="match status" value="1"/>
</dbReference>
<dbReference type="GO" id="GO:0005976">
    <property type="term" value="P:polysaccharide metabolic process"/>
    <property type="evidence" value="ECO:0007669"/>
    <property type="project" value="InterPro"/>
</dbReference>
<evidence type="ECO:0000313" key="2">
    <source>
        <dbReference type="EMBL" id="QQR92296.1"/>
    </source>
</evidence>
<dbReference type="InterPro" id="IPR001538">
    <property type="entry name" value="Man6P_isomerase-2_C"/>
</dbReference>
<keyword evidence="2" id="KW-0413">Isomerase</keyword>
<dbReference type="EMBL" id="CP064981">
    <property type="protein sequence ID" value="QQR92296.1"/>
    <property type="molecule type" value="Genomic_DNA"/>
</dbReference>
<dbReference type="GO" id="GO:0009298">
    <property type="term" value="P:GDP-mannose biosynthetic process"/>
    <property type="evidence" value="ECO:0007669"/>
    <property type="project" value="TreeGrafter"/>
</dbReference>
<name>A0A7T9DJ50_9ARCH</name>
<proteinExistence type="predicted"/>
<dbReference type="AlphaFoldDB" id="A0A7T9DJ50"/>
<sequence length="129" mass="14733">MAENTLSNPISNIYFESRPWGNFTQYTHDVLSTVKVIEIKGGEILSLQLHHFRDELWVALDEGIVAEAAGQKHFLSPGETLFVPRETKHRLSASKTARVLEIAFGKFDENDIVRFEDKYGREKESVQPN</sequence>
<dbReference type="PANTHER" id="PTHR46390:SF1">
    <property type="entry name" value="MANNOSE-1-PHOSPHATE GUANYLYLTRANSFERASE"/>
    <property type="match status" value="1"/>
</dbReference>
<dbReference type="Proteomes" id="UP000596004">
    <property type="component" value="Chromosome"/>
</dbReference>
<dbReference type="GO" id="GO:0004475">
    <property type="term" value="F:mannose-1-phosphate guanylyltransferase (GTP) activity"/>
    <property type="evidence" value="ECO:0007669"/>
    <property type="project" value="TreeGrafter"/>
</dbReference>
<organism evidence="2">
    <name type="scientific">Candidatus Iainarchaeum sp</name>
    <dbReference type="NCBI Taxonomy" id="3101447"/>
    <lineage>
        <taxon>Archaea</taxon>
        <taxon>Candidatus Iainarchaeota</taxon>
        <taxon>Candidatus Iainarchaeia</taxon>
        <taxon>Candidatus Iainarchaeales</taxon>
        <taxon>Candidatus Iainarchaeaceae</taxon>
        <taxon>Candidatus Iainarchaeum</taxon>
    </lineage>
</organism>
<protein>
    <submittedName>
        <fullName evidence="2">Phosphomannose isomerase type II C-terminal cupin domain</fullName>
    </submittedName>
</protein>
<gene>
    <name evidence="2" type="ORF">IPJ89_04020</name>
</gene>
<dbReference type="Gene3D" id="2.60.120.10">
    <property type="entry name" value="Jelly Rolls"/>
    <property type="match status" value="1"/>
</dbReference>
<reference evidence="2" key="1">
    <citation type="submission" date="2020-11" db="EMBL/GenBank/DDBJ databases">
        <title>Connecting structure to function with the recovery of over 1000 high-quality activated sludge metagenome-assembled genomes encoding full-length rRNA genes using long-read sequencing.</title>
        <authorList>
            <person name="Singleton C.M."/>
            <person name="Petriglieri F."/>
            <person name="Kristensen J.M."/>
            <person name="Kirkegaard R.H."/>
            <person name="Michaelsen T.Y."/>
            <person name="Andersen M.H."/>
            <person name="Karst S.M."/>
            <person name="Dueholm M.S."/>
            <person name="Nielsen P.H."/>
            <person name="Albertsen M."/>
        </authorList>
    </citation>
    <scope>NUCLEOTIDE SEQUENCE</scope>
    <source>
        <strain evidence="2">Fred_18-Q3-R57-64_BAT3C.431</strain>
    </source>
</reference>